<feature type="transmembrane region" description="Helical" evidence="2">
    <location>
        <begin position="156"/>
        <end position="181"/>
    </location>
</feature>
<proteinExistence type="predicted"/>
<name>A0A061BJU0_RHOTO</name>
<dbReference type="Pfam" id="PF20152">
    <property type="entry name" value="DUF6534"/>
    <property type="match status" value="1"/>
</dbReference>
<protein>
    <submittedName>
        <fullName evidence="4">RHTO0S16e03026g1_1</fullName>
    </submittedName>
</protein>
<feature type="transmembrane region" description="Helical" evidence="2">
    <location>
        <begin position="12"/>
        <end position="30"/>
    </location>
</feature>
<keyword evidence="2" id="KW-0812">Transmembrane</keyword>
<evidence type="ECO:0000256" key="2">
    <source>
        <dbReference type="SAM" id="Phobius"/>
    </source>
</evidence>
<evidence type="ECO:0000259" key="3">
    <source>
        <dbReference type="Pfam" id="PF20152"/>
    </source>
</evidence>
<dbReference type="OrthoDB" id="2526919at2759"/>
<sequence length="389" mass="43085">MPTVVEANIGPFYLGTLFQLFLFGIHWQQVFDYYRLFPQDRLFIKTAVAAVFAVGLAHGACSIYTVWFYAIKGYGQPSFIANCVWSFALDPLQTSIVAGTVQLHYAWRVYLVSKRSVYLPTSIVLLTLVQLALGVYLSVIALQVTPWPQLHQKLDWAVGAWLFILAAADVIITAGLSYFLGRVRSDFKQTNSIVGNIIRLTIANNALTAVTAVISGILFVADKTSAWHVFFGLVLIRFYSISFLSSLKLRKTVAGDIARQRKPANDYISPLPPPSPRPTVERPGSSGRGFSEMKSNGLLAPSPARPGFFRTRSLDSFRSGKTAPRSSGSESIPIEIRIESEVVEEKSTDSWDPTRFYHNPSPPQLQAAAEMFPTTPPFVTVAEPVEQRT</sequence>
<feature type="domain" description="DUF6534" evidence="3">
    <location>
        <begin position="166"/>
        <end position="251"/>
    </location>
</feature>
<feature type="transmembrane region" description="Helical" evidence="2">
    <location>
        <begin position="42"/>
        <end position="67"/>
    </location>
</feature>
<reference evidence="4" key="1">
    <citation type="journal article" date="2014" name="Genome Announc.">
        <title>Draft genome sequence of Rhodosporidium toruloides CECT1137, an oleaginous yeast of biotechnological interest.</title>
        <authorList>
            <person name="Morin N."/>
            <person name="Calcas X."/>
            <person name="Devillers H."/>
            <person name="Durrens P."/>
            <person name="Sherman D.J."/>
            <person name="Nicaud J.-M."/>
            <person name="Neuveglise C."/>
        </authorList>
    </citation>
    <scope>NUCLEOTIDE SEQUENCE</scope>
    <source>
        <strain evidence="4">CECT1137</strain>
    </source>
</reference>
<feature type="transmembrane region" description="Helical" evidence="2">
    <location>
        <begin position="202"/>
        <end position="221"/>
    </location>
</feature>
<feature type="transmembrane region" description="Helical" evidence="2">
    <location>
        <begin position="227"/>
        <end position="247"/>
    </location>
</feature>
<dbReference type="InterPro" id="IPR045339">
    <property type="entry name" value="DUF6534"/>
</dbReference>
<evidence type="ECO:0000256" key="1">
    <source>
        <dbReference type="SAM" id="MobiDB-lite"/>
    </source>
</evidence>
<keyword evidence="2" id="KW-0472">Membrane</keyword>
<keyword evidence="2" id="KW-1133">Transmembrane helix</keyword>
<dbReference type="PANTHER" id="PTHR40465">
    <property type="entry name" value="CHROMOSOME 1, WHOLE GENOME SHOTGUN SEQUENCE"/>
    <property type="match status" value="1"/>
</dbReference>
<dbReference type="AlphaFoldDB" id="A0A061BJU0"/>
<gene>
    <name evidence="4" type="ORF">RHTO0S_16e03026g</name>
</gene>
<organism evidence="4">
    <name type="scientific">Rhodotorula toruloides</name>
    <name type="common">Yeast</name>
    <name type="synonym">Rhodosporidium toruloides</name>
    <dbReference type="NCBI Taxonomy" id="5286"/>
    <lineage>
        <taxon>Eukaryota</taxon>
        <taxon>Fungi</taxon>
        <taxon>Dikarya</taxon>
        <taxon>Basidiomycota</taxon>
        <taxon>Pucciniomycotina</taxon>
        <taxon>Microbotryomycetes</taxon>
        <taxon>Sporidiobolales</taxon>
        <taxon>Sporidiobolaceae</taxon>
        <taxon>Rhodotorula</taxon>
    </lineage>
</organism>
<dbReference type="EMBL" id="LK052951">
    <property type="protein sequence ID" value="CDR48182.1"/>
    <property type="molecule type" value="Genomic_DNA"/>
</dbReference>
<accession>A0A061BJU0</accession>
<feature type="transmembrane region" description="Helical" evidence="2">
    <location>
        <begin position="117"/>
        <end position="144"/>
    </location>
</feature>
<feature type="region of interest" description="Disordered" evidence="1">
    <location>
        <begin position="264"/>
        <end position="311"/>
    </location>
</feature>
<evidence type="ECO:0000313" key="4">
    <source>
        <dbReference type="EMBL" id="CDR48182.1"/>
    </source>
</evidence>
<dbReference type="PANTHER" id="PTHR40465:SF1">
    <property type="entry name" value="DUF6534 DOMAIN-CONTAINING PROTEIN"/>
    <property type="match status" value="1"/>
</dbReference>